<dbReference type="PIRSF" id="PIRSF000429">
    <property type="entry name" value="Ac-CoA_Ac_transf"/>
    <property type="match status" value="1"/>
</dbReference>
<name>A0A0F6QVR4_9CORY</name>
<dbReference type="PANTHER" id="PTHR18919">
    <property type="entry name" value="ACETYL-COA C-ACYLTRANSFERASE"/>
    <property type="match status" value="1"/>
</dbReference>
<dbReference type="EC" id="2.3.1.9" evidence="2"/>
<dbReference type="PANTHER" id="PTHR18919:SF107">
    <property type="entry name" value="ACETYL-COA ACETYLTRANSFERASE, CYTOSOLIC"/>
    <property type="match status" value="1"/>
</dbReference>
<proteinExistence type="inferred from homology"/>
<keyword evidence="3 6" id="KW-0808">Transferase</keyword>
<organism evidence="7 8">
    <name type="scientific">Corynebacterium camporealensis</name>
    <dbReference type="NCBI Taxonomy" id="161896"/>
    <lineage>
        <taxon>Bacteria</taxon>
        <taxon>Bacillati</taxon>
        <taxon>Actinomycetota</taxon>
        <taxon>Actinomycetes</taxon>
        <taxon>Mycobacteriales</taxon>
        <taxon>Corynebacteriaceae</taxon>
        <taxon>Corynebacterium</taxon>
    </lineage>
</organism>
<sequence>MGLQSAKRSENKPVITAAARLPIGRKKGALASLDGVGLGAEVLKKLGEALPSGSDDISDVILGNTLSHYGNPARVAALKAGYGTNVPALTIDRQCGSGINAVTLAASLSQTQDGIYVAGGMESMTHEPLQLAPPRRSFDFTSVKPLRRELSTEAVGDPTMGQTAENVARMFSISRGEQDEYALRSQERYQRAKELGKYEDFVIAMELPHGEEFTEDEHPRPDTSIEKLSKLRPAFDVQGTVTAGNASGLNDGAAAVVVTGSSLAKERDLPVLAEVGRTVVSGVDPNTMGLGPVPAIKELLSRTGRSIDSYDFIEINEAFAVQTLACIKELGLDVEKVNPNGGAIAHGHPIAATGCILVQKVISELRSRGGGSAIVSACIGGGQGIATEIKVKGE</sequence>
<dbReference type="InterPro" id="IPR020610">
    <property type="entry name" value="Thiolase_AS"/>
</dbReference>
<dbReference type="PATRIC" id="fig|161896.4.peg.540"/>
<evidence type="ECO:0000256" key="3">
    <source>
        <dbReference type="ARBA" id="ARBA00022679"/>
    </source>
</evidence>
<dbReference type="CDD" id="cd00751">
    <property type="entry name" value="thiolase"/>
    <property type="match status" value="1"/>
</dbReference>
<evidence type="ECO:0000256" key="6">
    <source>
        <dbReference type="RuleBase" id="RU003557"/>
    </source>
</evidence>
<dbReference type="EMBL" id="CP011311">
    <property type="protein sequence ID" value="AKE38530.1"/>
    <property type="molecule type" value="Genomic_DNA"/>
</dbReference>
<dbReference type="SUPFAM" id="SSF53901">
    <property type="entry name" value="Thiolase-like"/>
    <property type="match status" value="2"/>
</dbReference>
<dbReference type="AlphaFoldDB" id="A0A0F6QVR4"/>
<evidence type="ECO:0000313" key="7">
    <source>
        <dbReference type="EMBL" id="AKE38530.1"/>
    </source>
</evidence>
<evidence type="ECO:0000256" key="2">
    <source>
        <dbReference type="ARBA" id="ARBA00012705"/>
    </source>
</evidence>
<keyword evidence="8" id="KW-1185">Reference proteome</keyword>
<dbReference type="Pfam" id="PF02803">
    <property type="entry name" value="Thiolase_C"/>
    <property type="match status" value="1"/>
</dbReference>
<dbReference type="InterPro" id="IPR020617">
    <property type="entry name" value="Thiolase_C"/>
</dbReference>
<dbReference type="GO" id="GO:0003985">
    <property type="term" value="F:acetyl-CoA C-acetyltransferase activity"/>
    <property type="evidence" value="ECO:0007669"/>
    <property type="project" value="UniProtKB-EC"/>
</dbReference>
<dbReference type="PROSITE" id="PS00737">
    <property type="entry name" value="THIOLASE_2"/>
    <property type="match status" value="1"/>
</dbReference>
<evidence type="ECO:0000256" key="5">
    <source>
        <dbReference type="ARBA" id="ARBA00040529"/>
    </source>
</evidence>
<dbReference type="Proteomes" id="UP000033566">
    <property type="component" value="Chromosome"/>
</dbReference>
<dbReference type="RefSeq" id="WP_046453227.1">
    <property type="nucleotide sequence ID" value="NZ_CP011311.1"/>
</dbReference>
<dbReference type="Gene3D" id="3.40.47.10">
    <property type="match status" value="2"/>
</dbReference>
<evidence type="ECO:0000256" key="1">
    <source>
        <dbReference type="ARBA" id="ARBA00010982"/>
    </source>
</evidence>
<dbReference type="InterPro" id="IPR020616">
    <property type="entry name" value="Thiolase_N"/>
</dbReference>
<reference evidence="7 8" key="1">
    <citation type="journal article" date="2015" name="Genome Announc.">
        <title>Complete Genome Sequence of Corynebacterium camporealensis DSM 44610, Isolated from the Milk of a Manchega Sheep with Subclinical Mastitis.</title>
        <authorList>
            <person name="Ruckert C."/>
            <person name="Albersmeier A."/>
            <person name="Winkler A."/>
            <person name="Tauch A."/>
        </authorList>
    </citation>
    <scope>NUCLEOTIDE SEQUENCE [LARGE SCALE GENOMIC DNA]</scope>
    <source>
        <strain evidence="7 8">DSM 44610</strain>
    </source>
</reference>
<dbReference type="NCBIfam" id="TIGR01930">
    <property type="entry name" value="AcCoA-C-Actrans"/>
    <property type="match status" value="1"/>
</dbReference>
<dbReference type="InterPro" id="IPR016039">
    <property type="entry name" value="Thiolase-like"/>
</dbReference>
<dbReference type="STRING" id="161896.UL81_02745"/>
<keyword evidence="4 6" id="KW-0012">Acyltransferase</keyword>
<evidence type="ECO:0000256" key="4">
    <source>
        <dbReference type="ARBA" id="ARBA00023315"/>
    </source>
</evidence>
<dbReference type="KEGG" id="ccj:UL81_02745"/>
<dbReference type="InterPro" id="IPR020613">
    <property type="entry name" value="Thiolase_CS"/>
</dbReference>
<dbReference type="PROSITE" id="PS00099">
    <property type="entry name" value="THIOLASE_3"/>
    <property type="match status" value="1"/>
</dbReference>
<dbReference type="HOGENOM" id="CLU_031026_0_0_11"/>
<dbReference type="InterPro" id="IPR002155">
    <property type="entry name" value="Thiolase"/>
</dbReference>
<evidence type="ECO:0000313" key="8">
    <source>
        <dbReference type="Proteomes" id="UP000033566"/>
    </source>
</evidence>
<accession>A0A0F6QVR4</accession>
<gene>
    <name evidence="7" type="ORF">UL81_02745</name>
</gene>
<dbReference type="OrthoDB" id="4475716at2"/>
<dbReference type="Pfam" id="PF00108">
    <property type="entry name" value="Thiolase_N"/>
    <property type="match status" value="1"/>
</dbReference>
<comment type="similarity">
    <text evidence="1 6">Belongs to the thiolase-like superfamily. Thiolase family.</text>
</comment>
<protein>
    <recommendedName>
        <fullName evidence="5">Probable acetyl-CoA acetyltransferase</fullName>
        <ecNumber evidence="2">2.3.1.9</ecNumber>
    </recommendedName>
</protein>